<dbReference type="GeneID" id="111017341"/>
<name>A0A6J1D3S9_MOMCH</name>
<dbReference type="AlphaFoldDB" id="A0A6J1D3S9"/>
<reference evidence="3" key="1">
    <citation type="submission" date="2025-08" db="UniProtKB">
        <authorList>
            <consortium name="RefSeq"/>
        </authorList>
    </citation>
    <scope>IDENTIFICATION</scope>
    <source>
        <strain evidence="3">OHB3-1</strain>
    </source>
</reference>
<evidence type="ECO:0000256" key="1">
    <source>
        <dbReference type="SAM" id="MobiDB-lite"/>
    </source>
</evidence>
<dbReference type="Proteomes" id="UP000504603">
    <property type="component" value="Unplaced"/>
</dbReference>
<sequence length="110" mass="12094">MDSSANTEIDSTGTNGVQASQYINPGNKISTVKLTDENFLLWKFQVLTTLEGHGLESYIECDDDPPPKLIQDPLTGKVLLQGTLHDGLYRFPITSSPDHLPTTKLFPSDC</sequence>
<proteinExistence type="predicted"/>
<organism evidence="2 3">
    <name type="scientific">Momordica charantia</name>
    <name type="common">Bitter gourd</name>
    <name type="synonym">Balsam pear</name>
    <dbReference type="NCBI Taxonomy" id="3673"/>
    <lineage>
        <taxon>Eukaryota</taxon>
        <taxon>Viridiplantae</taxon>
        <taxon>Streptophyta</taxon>
        <taxon>Embryophyta</taxon>
        <taxon>Tracheophyta</taxon>
        <taxon>Spermatophyta</taxon>
        <taxon>Magnoliopsida</taxon>
        <taxon>eudicotyledons</taxon>
        <taxon>Gunneridae</taxon>
        <taxon>Pentapetalae</taxon>
        <taxon>rosids</taxon>
        <taxon>fabids</taxon>
        <taxon>Cucurbitales</taxon>
        <taxon>Cucurbitaceae</taxon>
        <taxon>Momordiceae</taxon>
        <taxon>Momordica</taxon>
    </lineage>
</organism>
<dbReference type="RefSeq" id="XP_022148750.1">
    <property type="nucleotide sequence ID" value="XM_022293058.1"/>
</dbReference>
<protein>
    <submittedName>
        <fullName evidence="3">Uncharacterized protein LOC111017341 isoform X2</fullName>
    </submittedName>
</protein>
<feature type="region of interest" description="Disordered" evidence="1">
    <location>
        <begin position="1"/>
        <end position="22"/>
    </location>
</feature>
<accession>A0A6J1D3S9</accession>
<evidence type="ECO:0000313" key="3">
    <source>
        <dbReference type="RefSeq" id="XP_022148750.1"/>
    </source>
</evidence>
<keyword evidence="2" id="KW-1185">Reference proteome</keyword>
<evidence type="ECO:0000313" key="2">
    <source>
        <dbReference type="Proteomes" id="UP000504603"/>
    </source>
</evidence>
<gene>
    <name evidence="3" type="primary">LOC111017341</name>
</gene>